<comment type="caution">
    <text evidence="1">The sequence shown here is derived from an EMBL/GenBank/DDBJ whole genome shotgun (WGS) entry which is preliminary data.</text>
</comment>
<dbReference type="EMBL" id="JAGFNK010000008">
    <property type="protein sequence ID" value="KAI9512602.1"/>
    <property type="molecule type" value="Genomic_DNA"/>
</dbReference>
<organism evidence="1 2">
    <name type="scientific">Russula earlei</name>
    <dbReference type="NCBI Taxonomy" id="71964"/>
    <lineage>
        <taxon>Eukaryota</taxon>
        <taxon>Fungi</taxon>
        <taxon>Dikarya</taxon>
        <taxon>Basidiomycota</taxon>
        <taxon>Agaricomycotina</taxon>
        <taxon>Agaricomycetes</taxon>
        <taxon>Russulales</taxon>
        <taxon>Russulaceae</taxon>
        <taxon>Russula</taxon>
    </lineage>
</organism>
<proteinExistence type="predicted"/>
<protein>
    <submittedName>
        <fullName evidence="1">Rec8 like protein-domain-containing protein</fullName>
    </submittedName>
</protein>
<gene>
    <name evidence="1" type="ORF">F5148DRAFT_1373097</name>
</gene>
<keyword evidence="2" id="KW-1185">Reference proteome</keyword>
<dbReference type="Proteomes" id="UP001207468">
    <property type="component" value="Unassembled WGS sequence"/>
</dbReference>
<name>A0ACC0UM67_9AGAM</name>
<reference evidence="1" key="1">
    <citation type="submission" date="2021-03" db="EMBL/GenBank/DDBJ databases">
        <title>Evolutionary priming and transition to the ectomycorrhizal habit in an iconic lineage of mushroom-forming fungi: is preadaptation a requirement?</title>
        <authorList>
            <consortium name="DOE Joint Genome Institute"/>
            <person name="Looney B.P."/>
            <person name="Miyauchi S."/>
            <person name="Morin E."/>
            <person name="Drula E."/>
            <person name="Courty P.E."/>
            <person name="Chicoki N."/>
            <person name="Fauchery L."/>
            <person name="Kohler A."/>
            <person name="Kuo A."/>
            <person name="LaButti K."/>
            <person name="Pangilinan J."/>
            <person name="Lipzen A."/>
            <person name="Riley R."/>
            <person name="Andreopoulos W."/>
            <person name="He G."/>
            <person name="Johnson J."/>
            <person name="Barry K.W."/>
            <person name="Grigoriev I.V."/>
            <person name="Nagy L."/>
            <person name="Hibbett D."/>
            <person name="Henrissat B."/>
            <person name="Matheny P.B."/>
            <person name="Labbe J."/>
            <person name="Martin A.F."/>
        </authorList>
    </citation>
    <scope>NUCLEOTIDE SEQUENCE</scope>
    <source>
        <strain evidence="1">BPL698</strain>
    </source>
</reference>
<evidence type="ECO:0000313" key="2">
    <source>
        <dbReference type="Proteomes" id="UP001207468"/>
    </source>
</evidence>
<accession>A0ACC0UM67</accession>
<evidence type="ECO:0000313" key="1">
    <source>
        <dbReference type="EMBL" id="KAI9512602.1"/>
    </source>
</evidence>
<sequence>MFFTSELLSRRDSGFGLLWLAATLGARSSFRKLPKRDVLGADIIQLCGLITEPSEPLALRLSSNLMVGVARVYKVKHDIFLGDVNACFVSLKRAVRDLHALSAPSSNLQMGQPVVRPDAVTVQLDPAMSLGLNLDDFLGDWQDILDAQEEDDTDDEYGRPRKKSKSQNKPPPQTEVGRATKHTLDENLEQMMSGSFDVSFLSGTDGEQQHFGMDTGFDFGDSGDFGFDDIGDELAKELGEGWAGLPVQSKHSVGEEQQFPIDRDQADMNVDISQDRDFAFTGPTRHSPGSSVLGKIRTAQQSPTKKRNFDVMAAHTLPHSPSLQPQIMRSPTPPWAMGMEVADPRSLVVDEAREKSVPMGKAQSAPRKSKRIRLQFDRRIELTDEELKAARAQYVEGQECLRREIEERKLEKEGARLISEMLYGVPPILKAPGLVDFWMDNFKVLIGARSGGLDIETTGILPIKRPRPVKSPAQIAEELFETENIYETHDVNVGMINNLEGYEGPREFDTTRQRSSEEPGQARHASIGSVPTGSAFNLGRNLEIGSGSQKSSLFPWDNARLSSSVAAVPFDMGSERFSIGNDDIRLKDASVGRSSGREGSLILSQGNSGPGTFGFSPRTFGKMGPHIDDTFEFDVPGGSAMQGDQPGMESDLVTLERNSFNFLEYVKMQLQTVRRPSEGLSFERIAPRETSTPHVAAAAFYHCLGELMTLCRHYWGEVERPPLVLATKGVMRVNQVG</sequence>
<feature type="non-terminal residue" evidence="1">
    <location>
        <position position="737"/>
    </location>
</feature>